<name>A0A0P0N3B4_9CREN</name>
<dbReference type="STRING" id="1273541.Pyrde_0672"/>
<evidence type="ECO:0008006" key="7">
    <source>
        <dbReference type="Google" id="ProtNLM"/>
    </source>
</evidence>
<dbReference type="InterPro" id="IPR004130">
    <property type="entry name" value="Gpn"/>
</dbReference>
<dbReference type="OrthoDB" id="31092at2157"/>
<dbReference type="PATRIC" id="fig|1273541.4.peg.725"/>
<proteinExistence type="inferred from homology"/>
<dbReference type="KEGG" id="pdl:Pyrde_0672"/>
<dbReference type="NCBIfam" id="NF010340">
    <property type="entry name" value="PRK13768.1-2"/>
    <property type="match status" value="1"/>
</dbReference>
<dbReference type="GO" id="GO:0003924">
    <property type="term" value="F:GTPase activity"/>
    <property type="evidence" value="ECO:0007669"/>
    <property type="project" value="TreeGrafter"/>
</dbReference>
<dbReference type="PANTHER" id="PTHR21231">
    <property type="entry name" value="XPA-BINDING PROTEIN 1-RELATED"/>
    <property type="match status" value="1"/>
</dbReference>
<dbReference type="InterPro" id="IPR027417">
    <property type="entry name" value="P-loop_NTPase"/>
</dbReference>
<evidence type="ECO:0000256" key="3">
    <source>
        <dbReference type="ARBA" id="ARBA00022801"/>
    </source>
</evidence>
<dbReference type="GeneID" id="26099008"/>
<evidence type="ECO:0000313" key="5">
    <source>
        <dbReference type="EMBL" id="ALL00722.1"/>
    </source>
</evidence>
<gene>
    <name evidence="5" type="ORF">Pyrde_0672</name>
</gene>
<dbReference type="Gene3D" id="3.40.50.300">
    <property type="entry name" value="P-loop containing nucleotide triphosphate hydrolases"/>
    <property type="match status" value="1"/>
</dbReference>
<comment type="similarity">
    <text evidence="1">Belongs to the GPN-loop GTPase family.</text>
</comment>
<dbReference type="SUPFAM" id="SSF52540">
    <property type="entry name" value="P-loop containing nucleoside triphosphate hydrolases"/>
    <property type="match status" value="1"/>
</dbReference>
<sequence>MFFVVVVGPAGSGKSHLVDAFGDWLEANELGVARVNLDPAAEWLPYEPDVDVREYVDARAVMKKHRLGPNGALVASIDMLIDYVDEIRSDIEAAQANYILIDTPGQMELFAFRDTGPYVVREIIKDSRAATLFIFDAVFASNPRSLASSLFLALSTRIRLGLPQVNAVSKADLLQPEQMDEIEEQINSPENLYNALVARGMDPLMAEAAAKTLEALAPEGSTTPAAIRFVSALSGYGLDDVYAALQQVLAGGEDFYTEEPSPRH</sequence>
<dbReference type="Pfam" id="PF03029">
    <property type="entry name" value="ATP_bind_1"/>
    <property type="match status" value="1"/>
</dbReference>
<organism evidence="5 6">
    <name type="scientific">Pyrodictium delaneyi</name>
    <dbReference type="NCBI Taxonomy" id="1273541"/>
    <lineage>
        <taxon>Archaea</taxon>
        <taxon>Thermoproteota</taxon>
        <taxon>Thermoprotei</taxon>
        <taxon>Desulfurococcales</taxon>
        <taxon>Pyrodictiaceae</taxon>
        <taxon>Pyrodictium</taxon>
    </lineage>
</organism>
<keyword evidence="2" id="KW-0547">Nucleotide-binding</keyword>
<dbReference type="EMBL" id="CP013011">
    <property type="protein sequence ID" value="ALL00722.1"/>
    <property type="molecule type" value="Genomic_DNA"/>
</dbReference>
<dbReference type="AlphaFoldDB" id="A0A0P0N3B4"/>
<accession>A0A0P0N3B4</accession>
<dbReference type="PANTHER" id="PTHR21231:SF8">
    <property type="entry name" value="GPN-LOOP GTPASE 1"/>
    <property type="match status" value="1"/>
</dbReference>
<dbReference type="RefSeq" id="WP_055408210.1">
    <property type="nucleotide sequence ID" value="NZ_CP013011.1"/>
</dbReference>
<keyword evidence="4" id="KW-0342">GTP-binding</keyword>
<evidence type="ECO:0000313" key="6">
    <source>
        <dbReference type="Proteomes" id="UP000058613"/>
    </source>
</evidence>
<reference evidence="5 6" key="1">
    <citation type="submission" date="2015-10" db="EMBL/GenBank/DDBJ databases">
        <title>Complete genome sequence of hyperthermophilic archaeon Pyrodictium delaneyi Su06.</title>
        <authorList>
            <person name="Jung J.-H."/>
            <person name="Lin J."/>
            <person name="Holden J.F."/>
            <person name="Park C.-S."/>
        </authorList>
    </citation>
    <scope>NUCLEOTIDE SEQUENCE [LARGE SCALE GENOMIC DNA]</scope>
    <source>
        <strain evidence="5 6">Su06</strain>
    </source>
</reference>
<protein>
    <recommendedName>
        <fullName evidence="7">GTPase</fullName>
    </recommendedName>
</protein>
<evidence type="ECO:0000256" key="4">
    <source>
        <dbReference type="ARBA" id="ARBA00023134"/>
    </source>
</evidence>
<evidence type="ECO:0000256" key="1">
    <source>
        <dbReference type="ARBA" id="ARBA00005290"/>
    </source>
</evidence>
<evidence type="ECO:0000256" key="2">
    <source>
        <dbReference type="ARBA" id="ARBA00022741"/>
    </source>
</evidence>
<dbReference type="Proteomes" id="UP000058613">
    <property type="component" value="Chromosome"/>
</dbReference>
<dbReference type="GO" id="GO:0005525">
    <property type="term" value="F:GTP binding"/>
    <property type="evidence" value="ECO:0007669"/>
    <property type="project" value="UniProtKB-KW"/>
</dbReference>
<keyword evidence="3" id="KW-0378">Hydrolase</keyword>